<protein>
    <submittedName>
        <fullName evidence="2">Uncharacterized protein</fullName>
    </submittedName>
</protein>
<reference evidence="2" key="1">
    <citation type="submission" date="2020-11" db="EMBL/GenBank/DDBJ databases">
        <authorList>
            <person name="Tran Van P."/>
        </authorList>
    </citation>
    <scope>NUCLEOTIDE SEQUENCE</scope>
</reference>
<dbReference type="AlphaFoldDB" id="A0A7R9CW06"/>
<organism evidence="2">
    <name type="scientific">Timema poppense</name>
    <name type="common">Walking stick</name>
    <dbReference type="NCBI Taxonomy" id="170557"/>
    <lineage>
        <taxon>Eukaryota</taxon>
        <taxon>Metazoa</taxon>
        <taxon>Ecdysozoa</taxon>
        <taxon>Arthropoda</taxon>
        <taxon>Hexapoda</taxon>
        <taxon>Insecta</taxon>
        <taxon>Pterygota</taxon>
        <taxon>Neoptera</taxon>
        <taxon>Polyneoptera</taxon>
        <taxon>Phasmatodea</taxon>
        <taxon>Timematodea</taxon>
        <taxon>Timematoidea</taxon>
        <taxon>Timematidae</taxon>
        <taxon>Timema</taxon>
    </lineage>
</organism>
<feature type="region of interest" description="Disordered" evidence="1">
    <location>
        <begin position="430"/>
        <end position="489"/>
    </location>
</feature>
<name>A0A7R9CW06_TIMPO</name>
<evidence type="ECO:0000256" key="1">
    <source>
        <dbReference type="SAM" id="MobiDB-lite"/>
    </source>
</evidence>
<gene>
    <name evidence="2" type="ORF">TPSB3V08_LOCUS3881</name>
</gene>
<feature type="compositionally biased region" description="Basic residues" evidence="1">
    <location>
        <begin position="470"/>
        <end position="485"/>
    </location>
</feature>
<sequence>MIQVEVLGGESQQGFVGKKITVAEIPEVTTQSIRRGSSELAVPVANFPGAFLRCPVPRGPPMGSVPLSRSPATLQHWTMTNTITITTQAMDILLDVFDRQRVHRFRGRDGRARLAIMMEIQAEVLDEDWQQEYSITGDSELSFSGRLKCGCPELAVLVANLPGVFLRCPVPRGPPMGSVPLSRSTCNAPTLAMTNTNTITTQAMDIILDVVHPDILLVSRAKSSLITSAGPFLIFVLLTSPWSTTSAQIRVAGAVLLNFLFLMPASQGHSYGARYHEDIPWAQYPYRGHLQRSNTGYDEYDHDYYPSDGYSSRRQLSHHRPCPPGQSYIDGRCQSPLRCPPNFSLVNNVCTDSGGVTAVHVSQLGWGWLGSSAALLNSDYNHQKSKPDRREQTISSETTAMLTNRLVLIGALLVAGMILCSQPEAVVAAKRDGERSDDSSDESSNRKSSDSSESSSSEEEARLEVNPHLRGGRVKNHLGKKRKTVHPTEIRTSISSSAVELNTTSALANYATEAGSVSEFAWRESVKQFRENHPQCILLGFQPQSPYRHQSGLLDIDALDHAAIEAGYALIVLVFLLLAELGDCVVASQPSGQLMPWSSVGDDL</sequence>
<accession>A0A7R9CW06</accession>
<proteinExistence type="predicted"/>
<evidence type="ECO:0000313" key="2">
    <source>
        <dbReference type="EMBL" id="CAD7403085.1"/>
    </source>
</evidence>
<feature type="compositionally biased region" description="Basic and acidic residues" evidence="1">
    <location>
        <begin position="430"/>
        <end position="450"/>
    </location>
</feature>
<dbReference type="EMBL" id="OD001768">
    <property type="protein sequence ID" value="CAD7403085.1"/>
    <property type="molecule type" value="Genomic_DNA"/>
</dbReference>